<evidence type="ECO:0000256" key="1">
    <source>
        <dbReference type="SAM" id="SignalP"/>
    </source>
</evidence>
<keyword evidence="3" id="KW-1185">Reference proteome</keyword>
<accession>A0A6M4JDJ6</accession>
<feature type="signal peptide" evidence="1">
    <location>
        <begin position="1"/>
        <end position="19"/>
    </location>
</feature>
<protein>
    <recommendedName>
        <fullName evidence="4">Lipoprotein</fullName>
    </recommendedName>
</protein>
<dbReference type="KEGG" id="mmio:HLA92_03070"/>
<keyword evidence="1" id="KW-0732">Signal</keyword>
<organism evidence="2 3">
    <name type="scientific">Mycoplasma miroungirhinis</name>
    <dbReference type="NCBI Taxonomy" id="754516"/>
    <lineage>
        <taxon>Bacteria</taxon>
        <taxon>Bacillati</taxon>
        <taxon>Mycoplasmatota</taxon>
        <taxon>Mollicutes</taxon>
        <taxon>Mycoplasmataceae</taxon>
        <taxon>Mycoplasma</taxon>
    </lineage>
</organism>
<reference evidence="2 3" key="1">
    <citation type="submission" date="2020-05" db="EMBL/GenBank/DDBJ databases">
        <title>Novel Mycoplasma species detected in Mirounga angustirostris (northern elephant seal) from the USA.</title>
        <authorList>
            <person name="Volokhov D.V."/>
        </authorList>
    </citation>
    <scope>NUCLEOTIDE SEQUENCE [LARGE SCALE GENOMIC DNA]</scope>
    <source>
        <strain evidence="2 3">Mirounga ES2806-NAS</strain>
    </source>
</reference>
<feature type="chain" id="PRO_5027045590" description="Lipoprotein" evidence="1">
    <location>
        <begin position="20"/>
        <end position="362"/>
    </location>
</feature>
<name>A0A6M4JDJ6_9MOLU</name>
<dbReference type="PROSITE" id="PS51257">
    <property type="entry name" value="PROKAR_LIPOPROTEIN"/>
    <property type="match status" value="1"/>
</dbReference>
<dbReference type="EMBL" id="CP053097">
    <property type="protein sequence ID" value="QJR44395.1"/>
    <property type="molecule type" value="Genomic_DNA"/>
</dbReference>
<evidence type="ECO:0008006" key="4">
    <source>
        <dbReference type="Google" id="ProtNLM"/>
    </source>
</evidence>
<gene>
    <name evidence="2" type="ORF">HLA92_03070</name>
</gene>
<dbReference type="Proteomes" id="UP000502118">
    <property type="component" value="Chromosome"/>
</dbReference>
<proteinExistence type="predicted"/>
<evidence type="ECO:0000313" key="3">
    <source>
        <dbReference type="Proteomes" id="UP000502118"/>
    </source>
</evidence>
<evidence type="ECO:0000313" key="2">
    <source>
        <dbReference type="EMBL" id="QJR44395.1"/>
    </source>
</evidence>
<dbReference type="AlphaFoldDB" id="A0A6M4JDJ6"/>
<dbReference type="RefSeq" id="WP_171113431.1">
    <property type="nucleotide sequence ID" value="NZ_CP053097.1"/>
</dbReference>
<sequence>MKTKTKKLLFFSVFSVALATNVALVSCAKAPSENNNMKQAGDNQKIQYKTKDIILDNNEESRYEKFISEINSISNLSQEYNKISIKIPQLFNLKLEKQFDRKDFEENVLPSINKADLSFNLELNDNDSSEFIVDGEMSLKEIEDFLEKQFNNYYVSQQFFLNDLAHAIENVKSKASKITEEKATKDGKSVEYKNVVTLIKNWLFDNSMIKISDNIKILEINQNKLPGWSLNLKVKVNDQTSKNIKLDFKKPNKDWDANKIKQENLTRGFIKKTKNKWNENIQKSKFAQKLEKIIQTLKVAIIIDDQKQITSKAAPFLWTNIISKYIASKTPFPKFILNKIGNKFIVPKLQKYISMLEEKLSK</sequence>